<dbReference type="Proteomes" id="UP001597322">
    <property type="component" value="Unassembled WGS sequence"/>
</dbReference>
<reference evidence="3" key="1">
    <citation type="journal article" date="2019" name="Int. J. Syst. Evol. Microbiol.">
        <title>The Global Catalogue of Microorganisms (GCM) 10K type strain sequencing project: providing services to taxonomists for standard genome sequencing and annotation.</title>
        <authorList>
            <consortium name="The Broad Institute Genomics Platform"/>
            <consortium name="The Broad Institute Genome Sequencing Center for Infectious Disease"/>
            <person name="Wu L."/>
            <person name="Ma J."/>
        </authorList>
    </citation>
    <scope>NUCLEOTIDE SEQUENCE [LARGE SCALE GENOMIC DNA]</scope>
    <source>
        <strain evidence="3">CG52</strain>
    </source>
</reference>
<organism evidence="2 3">
    <name type="scientific">Rhizobium helianthi</name>
    <dbReference type="NCBI Taxonomy" id="1132695"/>
    <lineage>
        <taxon>Bacteria</taxon>
        <taxon>Pseudomonadati</taxon>
        <taxon>Pseudomonadota</taxon>
        <taxon>Alphaproteobacteria</taxon>
        <taxon>Hyphomicrobiales</taxon>
        <taxon>Rhizobiaceae</taxon>
        <taxon>Rhizobium/Agrobacterium group</taxon>
        <taxon>Rhizobium</taxon>
    </lineage>
</organism>
<accession>A0ABW4M5C2</accession>
<dbReference type="SUPFAM" id="SSF47598">
    <property type="entry name" value="Ribbon-helix-helix"/>
    <property type="match status" value="1"/>
</dbReference>
<protein>
    <submittedName>
        <fullName evidence="2">CopG family ribbon-helix-helix protein</fullName>
    </submittedName>
</protein>
<evidence type="ECO:0000313" key="3">
    <source>
        <dbReference type="Proteomes" id="UP001597322"/>
    </source>
</evidence>
<dbReference type="EMBL" id="JBHUEQ010000025">
    <property type="protein sequence ID" value="MFD1746556.1"/>
    <property type="molecule type" value="Genomic_DNA"/>
</dbReference>
<dbReference type="InterPro" id="IPR013321">
    <property type="entry name" value="Arc_rbn_hlx_hlx"/>
</dbReference>
<feature type="domain" description="Ribbon-helix-helix protein CopG" evidence="1">
    <location>
        <begin position="9"/>
        <end position="45"/>
    </location>
</feature>
<dbReference type="InterPro" id="IPR002145">
    <property type="entry name" value="CopG"/>
</dbReference>
<sequence length="86" mass="9308">MPKTQSSDSVTLRVPAEILAQVEAIAEATDRSRSYIIVRALRTYLMNEGGDILSAIKGKQQIDAGETEDMDAVIAEMDRIIAGKVA</sequence>
<dbReference type="CDD" id="cd22233">
    <property type="entry name" value="RHH_CopAso-like"/>
    <property type="match status" value="1"/>
</dbReference>
<keyword evidence="3" id="KW-1185">Reference proteome</keyword>
<evidence type="ECO:0000313" key="2">
    <source>
        <dbReference type="EMBL" id="MFD1746556.1"/>
    </source>
</evidence>
<dbReference type="RefSeq" id="WP_377402419.1">
    <property type="nucleotide sequence ID" value="NZ_JBHUEQ010000025.1"/>
</dbReference>
<dbReference type="Pfam" id="PF01402">
    <property type="entry name" value="RHH_1"/>
    <property type="match status" value="1"/>
</dbReference>
<name>A0ABW4M5C2_9HYPH</name>
<gene>
    <name evidence="2" type="ORF">ACFSE1_13875</name>
</gene>
<dbReference type="Gene3D" id="1.10.1220.10">
    <property type="entry name" value="Met repressor-like"/>
    <property type="match status" value="1"/>
</dbReference>
<comment type="caution">
    <text evidence="2">The sequence shown here is derived from an EMBL/GenBank/DDBJ whole genome shotgun (WGS) entry which is preliminary data.</text>
</comment>
<dbReference type="InterPro" id="IPR010985">
    <property type="entry name" value="Ribbon_hlx_hlx"/>
</dbReference>
<proteinExistence type="predicted"/>
<evidence type="ECO:0000259" key="1">
    <source>
        <dbReference type="Pfam" id="PF01402"/>
    </source>
</evidence>